<dbReference type="InterPro" id="IPR014756">
    <property type="entry name" value="Ig_E-set"/>
</dbReference>
<evidence type="ECO:0000256" key="2">
    <source>
        <dbReference type="ARBA" id="ARBA00022448"/>
    </source>
</evidence>
<gene>
    <name evidence="13" type="ORF">KFE25_009161</name>
</gene>
<dbReference type="PANTHER" id="PTHR24075">
    <property type="entry name" value="SEC63 DOMAIN-CONTAINING"/>
    <property type="match status" value="1"/>
</dbReference>
<evidence type="ECO:0000313" key="14">
    <source>
        <dbReference type="Proteomes" id="UP000751190"/>
    </source>
</evidence>
<dbReference type="InterPro" id="IPR001623">
    <property type="entry name" value="DnaJ_domain"/>
</dbReference>
<dbReference type="InterPro" id="IPR018253">
    <property type="entry name" value="DnaJ_domain_CS"/>
</dbReference>
<evidence type="ECO:0000256" key="10">
    <source>
        <dbReference type="SAM" id="MobiDB-lite"/>
    </source>
</evidence>
<keyword evidence="14" id="KW-1185">Reference proteome</keyword>
<dbReference type="InterPro" id="IPR036869">
    <property type="entry name" value="J_dom_sf"/>
</dbReference>
<evidence type="ECO:0000313" key="13">
    <source>
        <dbReference type="EMBL" id="KAG8470740.1"/>
    </source>
</evidence>
<keyword evidence="2" id="KW-0813">Transport</keyword>
<dbReference type="GO" id="GO:0008320">
    <property type="term" value="F:protein transmembrane transporter activity"/>
    <property type="evidence" value="ECO:0007669"/>
    <property type="project" value="TreeGrafter"/>
</dbReference>
<dbReference type="PRINTS" id="PR00625">
    <property type="entry name" value="JDOMAIN"/>
</dbReference>
<dbReference type="AlphaFoldDB" id="A0A8J5Y3B5"/>
<name>A0A8J5Y3B5_DIALT</name>
<feature type="coiled-coil region" evidence="9">
    <location>
        <begin position="481"/>
        <end position="515"/>
    </location>
</feature>
<keyword evidence="6 11" id="KW-1133">Transmembrane helix</keyword>
<evidence type="ECO:0000256" key="6">
    <source>
        <dbReference type="ARBA" id="ARBA00022989"/>
    </source>
</evidence>
<dbReference type="InterPro" id="IPR004179">
    <property type="entry name" value="Sec63-dom"/>
</dbReference>
<feature type="transmembrane region" description="Helical" evidence="11">
    <location>
        <begin position="195"/>
        <end position="217"/>
    </location>
</feature>
<dbReference type="EMBL" id="JAGTXO010000001">
    <property type="protein sequence ID" value="KAG8470740.1"/>
    <property type="molecule type" value="Genomic_DNA"/>
</dbReference>
<evidence type="ECO:0000256" key="11">
    <source>
        <dbReference type="SAM" id="Phobius"/>
    </source>
</evidence>
<proteinExistence type="predicted"/>
<dbReference type="Proteomes" id="UP000751190">
    <property type="component" value="Unassembled WGS sequence"/>
</dbReference>
<dbReference type="SUPFAM" id="SSF81296">
    <property type="entry name" value="E set domains"/>
    <property type="match status" value="1"/>
</dbReference>
<feature type="transmembrane region" description="Helical" evidence="11">
    <location>
        <begin position="708"/>
        <end position="726"/>
    </location>
</feature>
<comment type="subcellular location">
    <subcellularLocation>
        <location evidence="1">Endoplasmic reticulum membrane</location>
        <topology evidence="1">Multi-pass membrane protein</topology>
    </subcellularLocation>
</comment>
<dbReference type="CDD" id="cd06257">
    <property type="entry name" value="DnaJ"/>
    <property type="match status" value="1"/>
</dbReference>
<dbReference type="GO" id="GO:0031207">
    <property type="term" value="C:Sec62/Sec63 complex"/>
    <property type="evidence" value="ECO:0007669"/>
    <property type="project" value="TreeGrafter"/>
</dbReference>
<feature type="compositionally biased region" description="Acidic residues" evidence="10">
    <location>
        <begin position="641"/>
        <end position="654"/>
    </location>
</feature>
<protein>
    <recommendedName>
        <fullName evidence="12">J domain-containing protein</fullName>
    </recommendedName>
</protein>
<keyword evidence="7 11" id="KW-0472">Membrane</keyword>
<evidence type="ECO:0000256" key="3">
    <source>
        <dbReference type="ARBA" id="ARBA00022692"/>
    </source>
</evidence>
<dbReference type="Gene3D" id="1.10.3380.10">
    <property type="entry name" value="Sec63 N-terminal domain-like domain"/>
    <property type="match status" value="1"/>
</dbReference>
<evidence type="ECO:0000256" key="4">
    <source>
        <dbReference type="ARBA" id="ARBA00022824"/>
    </source>
</evidence>
<feature type="region of interest" description="Disordered" evidence="10">
    <location>
        <begin position="634"/>
        <end position="654"/>
    </location>
</feature>
<dbReference type="SUPFAM" id="SSF46565">
    <property type="entry name" value="Chaperone J-domain"/>
    <property type="match status" value="1"/>
</dbReference>
<feature type="transmembrane region" description="Helical" evidence="11">
    <location>
        <begin position="669"/>
        <end position="688"/>
    </location>
</feature>
<dbReference type="OrthoDB" id="10250354at2759"/>
<feature type="domain" description="J" evidence="12">
    <location>
        <begin position="105"/>
        <end position="170"/>
    </location>
</feature>
<dbReference type="PROSITE" id="PS00636">
    <property type="entry name" value="DNAJ_1"/>
    <property type="match status" value="1"/>
</dbReference>
<dbReference type="Pfam" id="PF00226">
    <property type="entry name" value="DnaJ"/>
    <property type="match status" value="1"/>
</dbReference>
<dbReference type="GO" id="GO:0003723">
    <property type="term" value="F:RNA binding"/>
    <property type="evidence" value="ECO:0007669"/>
    <property type="project" value="TreeGrafter"/>
</dbReference>
<dbReference type="Gene3D" id="2.60.40.150">
    <property type="entry name" value="C2 domain"/>
    <property type="match status" value="1"/>
</dbReference>
<comment type="caution">
    <text evidence="13">The sequence shown here is derived from an EMBL/GenBank/DDBJ whole genome shotgun (WGS) entry which is preliminary data.</text>
</comment>
<dbReference type="SUPFAM" id="SSF158702">
    <property type="entry name" value="Sec63 N-terminal domain-like"/>
    <property type="match status" value="1"/>
</dbReference>
<keyword evidence="9" id="KW-0175">Coiled coil</keyword>
<evidence type="ECO:0000256" key="9">
    <source>
        <dbReference type="SAM" id="Coils"/>
    </source>
</evidence>
<keyword evidence="8" id="KW-0143">Chaperone</keyword>
<feature type="transmembrane region" description="Helical" evidence="11">
    <location>
        <begin position="12"/>
        <end position="32"/>
    </location>
</feature>
<evidence type="ECO:0000256" key="1">
    <source>
        <dbReference type="ARBA" id="ARBA00004477"/>
    </source>
</evidence>
<dbReference type="Gene3D" id="1.10.150.20">
    <property type="entry name" value="5' to 3' exonuclease, C-terminal subdomain"/>
    <property type="match status" value="1"/>
</dbReference>
<dbReference type="GO" id="GO:0006620">
    <property type="term" value="P:post-translational protein targeting to endoplasmic reticulum membrane"/>
    <property type="evidence" value="ECO:0007669"/>
    <property type="project" value="TreeGrafter"/>
</dbReference>
<evidence type="ECO:0000259" key="12">
    <source>
        <dbReference type="PROSITE" id="PS50076"/>
    </source>
</evidence>
<feature type="transmembrane region" description="Helical" evidence="11">
    <location>
        <begin position="71"/>
        <end position="91"/>
    </location>
</feature>
<keyword evidence="4" id="KW-0256">Endoplasmic reticulum</keyword>
<dbReference type="InterPro" id="IPR035892">
    <property type="entry name" value="C2_domain_sf"/>
</dbReference>
<dbReference type="PROSITE" id="PS50076">
    <property type="entry name" value="DNAJ_2"/>
    <property type="match status" value="1"/>
</dbReference>
<dbReference type="GO" id="GO:0006614">
    <property type="term" value="P:SRP-dependent cotranslational protein targeting to membrane"/>
    <property type="evidence" value="ECO:0007669"/>
    <property type="project" value="TreeGrafter"/>
</dbReference>
<keyword evidence="5" id="KW-0653">Protein transport</keyword>
<dbReference type="PANTHER" id="PTHR24075:SF0">
    <property type="entry name" value="TRANSLOCATION PROTEIN SEC63 HOMOLOG"/>
    <property type="match status" value="1"/>
</dbReference>
<sequence>MAFEVFDDVAFYWFLMSVLITFLAPATCIAVNGQLRTNRSRRCDWTADLQSCRSKNAQINKHKARDRMSNFFSVQSLLFWGGWLVFMYLLTQITAKQGLEMASFDPFKILEIEGDAEPSEIKKAFRRLSLQWHPDKNPGDKEAEQKFILIAKAHEVLTDEKTRDNYEKYGNPDGYHGTSVTIGLPSFLTAKENELGILVVYFVLLIVVIPLVVGLWWRKSSKYLEDGIMQGTAYRFWRQLQENTAAKYIPGILASALEYQELLPRKNFQAADLDRLFKAVQEHFVKNQGDTIPDILKVKTLLYAFLLHERIPPSLSDDLDLILEHLPTLLQGLLNISLDQRFVASTCNILDFSQLVTQAIWFHEPQAVVRQLPHLTDRQLRAFAKQKATVTQTAQLKELDDEKRDELFKELDDEKRRDIEVVVRNIADIDVQLKWEVEDEEGIHEGDVINLTVRVDRKHYPDDYTRLADQDEATDPILTKAEMSEEEVDEILAKIDDAEQREAKKEELLEQDRELWFAKQERRRELARSRARGGKGWFAAGAPPRVVHAPRYPFERTEQWYVLLVDSKSNKLIHHMKLLTHNAVESVALKFLAPKEGTYQYEVLVKNSAYVGADKKLPFKIQIDKRPEEEAAADAAAAAAAEEEEDEEEEEEVDDGKWYYLGGNSFGEFILNLIALFIAGVMLFNFLYSKGWWQKFCQPLLDWVLKVIAPLTNAVGSVIWPAWAWWSANVYDFRHFEFLFENNMTLANQTIGAHLNASDSTGVSDRVRSREYASNPLEEKLDPFGVPLSESALRDEL</sequence>
<dbReference type="SMART" id="SM00271">
    <property type="entry name" value="DnaJ"/>
    <property type="match status" value="1"/>
</dbReference>
<dbReference type="SMART" id="SM00973">
    <property type="entry name" value="Sec63"/>
    <property type="match status" value="1"/>
</dbReference>
<keyword evidence="3 11" id="KW-0812">Transmembrane</keyword>
<reference evidence="13" key="1">
    <citation type="submission" date="2021-05" db="EMBL/GenBank/DDBJ databases">
        <title>The genome of the haptophyte Pavlova lutheri (Diacronema luteri, Pavlovales) - a model for lipid biosynthesis in eukaryotic algae.</title>
        <authorList>
            <person name="Hulatt C.J."/>
            <person name="Posewitz M.C."/>
        </authorList>
    </citation>
    <scope>NUCLEOTIDE SEQUENCE</scope>
    <source>
        <strain evidence="13">NIVA-4/92</strain>
    </source>
</reference>
<dbReference type="Pfam" id="PF02889">
    <property type="entry name" value="Sec63"/>
    <property type="match status" value="1"/>
</dbReference>
<dbReference type="Gene3D" id="1.10.287.110">
    <property type="entry name" value="DnaJ domain"/>
    <property type="match status" value="1"/>
</dbReference>
<accession>A0A8J5Y3B5</accession>
<evidence type="ECO:0000256" key="8">
    <source>
        <dbReference type="ARBA" id="ARBA00023186"/>
    </source>
</evidence>
<evidence type="ECO:0000256" key="5">
    <source>
        <dbReference type="ARBA" id="ARBA00022927"/>
    </source>
</evidence>
<dbReference type="OMA" id="RAILHAH"/>
<organism evidence="13 14">
    <name type="scientific">Diacronema lutheri</name>
    <name type="common">Unicellular marine alga</name>
    <name type="synonym">Monochrysis lutheri</name>
    <dbReference type="NCBI Taxonomy" id="2081491"/>
    <lineage>
        <taxon>Eukaryota</taxon>
        <taxon>Haptista</taxon>
        <taxon>Haptophyta</taxon>
        <taxon>Pavlovophyceae</taxon>
        <taxon>Pavlovales</taxon>
        <taxon>Pavlovaceae</taxon>
        <taxon>Diacronema</taxon>
    </lineage>
</organism>
<evidence type="ECO:0000256" key="7">
    <source>
        <dbReference type="ARBA" id="ARBA00023136"/>
    </source>
</evidence>